<keyword evidence="2" id="KW-0489">Methyltransferase</keyword>
<gene>
    <name evidence="5" type="ORF">S03H2_23925</name>
</gene>
<dbReference type="Gene3D" id="3.40.50.150">
    <property type="entry name" value="Vaccinia Virus protein VP39"/>
    <property type="match status" value="1"/>
</dbReference>
<keyword evidence="3" id="KW-0808">Transferase</keyword>
<accession>X1FMB5</accession>
<dbReference type="GO" id="GO:0032259">
    <property type="term" value="P:methylation"/>
    <property type="evidence" value="ECO:0007669"/>
    <property type="project" value="UniProtKB-KW"/>
</dbReference>
<dbReference type="AlphaFoldDB" id="X1FMB5"/>
<feature type="domain" description="DNA methylase N-4/N-6" evidence="4">
    <location>
        <begin position="121"/>
        <end position="207"/>
    </location>
</feature>
<dbReference type="EMBL" id="BARU01013162">
    <property type="protein sequence ID" value="GAH33660.1"/>
    <property type="molecule type" value="Genomic_DNA"/>
</dbReference>
<feature type="non-terminal residue" evidence="5">
    <location>
        <position position="214"/>
    </location>
</feature>
<reference evidence="5" key="1">
    <citation type="journal article" date="2014" name="Front. Microbiol.">
        <title>High frequency of phylogenetically diverse reductive dehalogenase-homologous genes in deep subseafloor sedimentary metagenomes.</title>
        <authorList>
            <person name="Kawai M."/>
            <person name="Futagami T."/>
            <person name="Toyoda A."/>
            <person name="Takaki Y."/>
            <person name="Nishi S."/>
            <person name="Hori S."/>
            <person name="Arai W."/>
            <person name="Tsubouchi T."/>
            <person name="Morono Y."/>
            <person name="Uchiyama I."/>
            <person name="Ito T."/>
            <person name="Fujiyama A."/>
            <person name="Inagaki F."/>
            <person name="Takami H."/>
        </authorList>
    </citation>
    <scope>NUCLEOTIDE SEQUENCE</scope>
    <source>
        <strain evidence="5">Expedition CK06-06</strain>
    </source>
</reference>
<evidence type="ECO:0000313" key="5">
    <source>
        <dbReference type="EMBL" id="GAH33660.1"/>
    </source>
</evidence>
<evidence type="ECO:0000259" key="4">
    <source>
        <dbReference type="Pfam" id="PF01555"/>
    </source>
</evidence>
<evidence type="ECO:0000256" key="2">
    <source>
        <dbReference type="ARBA" id="ARBA00022603"/>
    </source>
</evidence>
<dbReference type="InterPro" id="IPR002941">
    <property type="entry name" value="DNA_methylase_N4/N6"/>
</dbReference>
<dbReference type="InterPro" id="IPR029063">
    <property type="entry name" value="SAM-dependent_MTases_sf"/>
</dbReference>
<evidence type="ECO:0000256" key="3">
    <source>
        <dbReference type="ARBA" id="ARBA00022679"/>
    </source>
</evidence>
<dbReference type="Pfam" id="PF01555">
    <property type="entry name" value="N6_N4_Mtase"/>
    <property type="match status" value="1"/>
</dbReference>
<dbReference type="InterPro" id="IPR002052">
    <property type="entry name" value="DNA_methylase_N6_adenine_CS"/>
</dbReference>
<feature type="non-terminal residue" evidence="5">
    <location>
        <position position="1"/>
    </location>
</feature>
<dbReference type="GO" id="GO:0003677">
    <property type="term" value="F:DNA binding"/>
    <property type="evidence" value="ECO:0007669"/>
    <property type="project" value="InterPro"/>
</dbReference>
<dbReference type="SUPFAM" id="SSF53335">
    <property type="entry name" value="S-adenosyl-L-methionine-dependent methyltransferases"/>
    <property type="match status" value="1"/>
</dbReference>
<dbReference type="GO" id="GO:0008170">
    <property type="term" value="F:N-methyltransferase activity"/>
    <property type="evidence" value="ECO:0007669"/>
    <property type="project" value="InterPro"/>
</dbReference>
<evidence type="ECO:0000256" key="1">
    <source>
        <dbReference type="ARBA" id="ARBA00006594"/>
    </source>
</evidence>
<organism evidence="5">
    <name type="scientific">marine sediment metagenome</name>
    <dbReference type="NCBI Taxonomy" id="412755"/>
    <lineage>
        <taxon>unclassified sequences</taxon>
        <taxon>metagenomes</taxon>
        <taxon>ecological metagenomes</taxon>
    </lineage>
</organism>
<proteinExistence type="inferred from homology"/>
<comment type="caution">
    <text evidence="5">The sequence shown here is derived from an EMBL/GenBank/DDBJ whole genome shotgun (WGS) entry which is preliminary data.</text>
</comment>
<comment type="similarity">
    <text evidence="1">Belongs to the N(4)/N(6)-methyltransferase family.</text>
</comment>
<sequence length="214" mass="25131">CYNLLRLVQIIKSDKSLEKEIVSQTKVPTINHFLFGTKQVDIAKDLDISEERVSQILTDFKEEIQEQYDAGITKLQILQTQQEKKINLTKEKLNELIEEDYNKMIEGDCLKELPKLPNEIIDCVIIDPPYGISYQSNYRKEKYDKIKDDDEQAFGLLDKSLSLAKDKMKKNSHVYIFTSWKVFDKVKPIVEKYFDVRNCLIWNKNNWTAGDLKN</sequence>
<protein>
    <recommendedName>
        <fullName evidence="4">DNA methylase N-4/N-6 domain-containing protein</fullName>
    </recommendedName>
</protein>
<dbReference type="PROSITE" id="PS00092">
    <property type="entry name" value="N6_MTASE"/>
    <property type="match status" value="1"/>
</dbReference>
<name>X1FMB5_9ZZZZ</name>